<keyword evidence="14" id="KW-1185">Reference proteome</keyword>
<evidence type="ECO:0000256" key="8">
    <source>
        <dbReference type="ARBA" id="ARBA00023242"/>
    </source>
</evidence>
<evidence type="ECO:0000313" key="13">
    <source>
        <dbReference type="EMBL" id="KAJ6837236.1"/>
    </source>
</evidence>
<dbReference type="PANTHER" id="PTHR13445:SF3">
    <property type="entry name" value="U5 SMALL NUCLEAR RIBONUCLEOPROTEIN TSSC4"/>
    <property type="match status" value="1"/>
</dbReference>
<dbReference type="EMBL" id="JANAVB010040441">
    <property type="protein sequence ID" value="KAJ6798026.1"/>
    <property type="molecule type" value="Genomic_DNA"/>
</dbReference>
<dbReference type="GO" id="GO:0008380">
    <property type="term" value="P:RNA splicing"/>
    <property type="evidence" value="ECO:0007669"/>
    <property type="project" value="UniProtKB-KW"/>
</dbReference>
<feature type="compositionally biased region" description="Acidic residues" evidence="11">
    <location>
        <begin position="124"/>
        <end position="133"/>
    </location>
</feature>
<dbReference type="Proteomes" id="UP001140949">
    <property type="component" value="Unassembled WGS sequence"/>
</dbReference>
<comment type="subcellular location">
    <subcellularLocation>
        <location evidence="2">Cytoplasm</location>
    </subcellularLocation>
    <subcellularLocation>
        <location evidence="1">Nucleus</location>
    </subcellularLocation>
</comment>
<evidence type="ECO:0000256" key="2">
    <source>
        <dbReference type="ARBA" id="ARBA00004496"/>
    </source>
</evidence>
<feature type="compositionally biased region" description="Acidic residues" evidence="11">
    <location>
        <begin position="90"/>
        <end position="111"/>
    </location>
</feature>
<evidence type="ECO:0000256" key="1">
    <source>
        <dbReference type="ARBA" id="ARBA00004123"/>
    </source>
</evidence>
<keyword evidence="8" id="KW-0539">Nucleus</keyword>
<feature type="compositionally biased region" description="Basic and acidic residues" evidence="11">
    <location>
        <begin position="80"/>
        <end position="89"/>
    </location>
</feature>
<keyword evidence="4" id="KW-0963">Cytoplasm</keyword>
<feature type="region of interest" description="Disordered" evidence="11">
    <location>
        <begin position="192"/>
        <end position="251"/>
    </location>
</feature>
<evidence type="ECO:0000256" key="7">
    <source>
        <dbReference type="ARBA" id="ARBA00023187"/>
    </source>
</evidence>
<evidence type="ECO:0000256" key="6">
    <source>
        <dbReference type="ARBA" id="ARBA00022728"/>
    </source>
</evidence>
<gene>
    <name evidence="13" type="ORF">M6B38_121845</name>
    <name evidence="12" type="ORF">M6B38_215360</name>
</gene>
<evidence type="ECO:0000256" key="11">
    <source>
        <dbReference type="SAM" id="MobiDB-lite"/>
    </source>
</evidence>
<dbReference type="PANTHER" id="PTHR13445">
    <property type="entry name" value="TUMOR SUPPRESSING SUBTRANSFERABLE CANDIDATE 4 TSSC4"/>
    <property type="match status" value="1"/>
</dbReference>
<dbReference type="GO" id="GO:0005737">
    <property type="term" value="C:cytoplasm"/>
    <property type="evidence" value="ECO:0007669"/>
    <property type="project" value="UniProtKB-SubCell"/>
</dbReference>
<comment type="caution">
    <text evidence="12">The sequence shown here is derived from an EMBL/GenBank/DDBJ whole genome shotgun (WGS) entry which is preliminary data.</text>
</comment>
<feature type="compositionally biased region" description="Polar residues" evidence="11">
    <location>
        <begin position="215"/>
        <end position="226"/>
    </location>
</feature>
<reference evidence="12" key="2">
    <citation type="submission" date="2023-04" db="EMBL/GenBank/DDBJ databases">
        <authorList>
            <person name="Bruccoleri R.E."/>
            <person name="Oakeley E.J."/>
            <person name="Faust A.-M."/>
            <person name="Dessus-Babus S."/>
            <person name="Altorfer M."/>
            <person name="Burckhardt D."/>
            <person name="Oertli M."/>
            <person name="Naumann U."/>
            <person name="Petersen F."/>
            <person name="Wong J."/>
        </authorList>
    </citation>
    <scope>NUCLEOTIDE SEQUENCE</scope>
    <source>
        <strain evidence="12">GSM-AAB239-AS_SAM_17_03QT</strain>
        <tissue evidence="12">Leaf</tissue>
    </source>
</reference>
<sequence length="427" mass="48142">MAEESFEFRVKRLFGSKLFETVPSNSFPTSSWSVAGGEVERREWNRERGGAADDREDAPTSAAFYEDDGCLARRSRRKKSAADRKREFEGAEEEDDDAEEEEEEERGVDEEKEIRDSVGLDPTLDNEDEEDEYDKAALCREDAGERMYMRDVKDHGPYLNLHAIIPDCLEEPSVEAHPLCKDPRADHFAASVRLKEDKSVAENCPVPAHDRDRPSSGSSMKITENGVTLKPILKRKEGGDDPKPKKRVRFDQECKDHDEEELQDFPMVPQCVETSEVPKIQTTPREDSAGVPDYIRNPTKYTHYTFDSESVNNDETNKQAFADFLNLVKRAKPGQSQPEFPVELPKSLTFTPRKKSVDVVPMDESPGNEKGKGQLSSSSVVIAAGVDRDDYVCEMDEDDAETPVVEMNVSSRRARQYRSKTTPGDSG</sequence>
<accession>A0AAX6E1Y2</accession>
<dbReference type="AlphaFoldDB" id="A0AAX6E1Y2"/>
<reference evidence="12" key="1">
    <citation type="journal article" date="2023" name="GigaByte">
        <title>Genome assembly of the bearded iris, Iris pallida Lam.</title>
        <authorList>
            <person name="Bruccoleri R.E."/>
            <person name="Oakeley E.J."/>
            <person name="Faust A.M.E."/>
            <person name="Altorfer M."/>
            <person name="Dessus-Babus S."/>
            <person name="Burckhardt D."/>
            <person name="Oertli M."/>
            <person name="Naumann U."/>
            <person name="Petersen F."/>
            <person name="Wong J."/>
        </authorList>
    </citation>
    <scope>NUCLEOTIDE SEQUENCE</scope>
    <source>
        <strain evidence="12">GSM-AAB239-AS_SAM_17_03QT</strain>
    </source>
</reference>
<feature type="region of interest" description="Disordered" evidence="11">
    <location>
        <begin position="21"/>
        <end position="141"/>
    </location>
</feature>
<feature type="compositionally biased region" description="Polar residues" evidence="11">
    <location>
        <begin position="22"/>
        <end position="33"/>
    </location>
</feature>
<dbReference type="GO" id="GO:0005681">
    <property type="term" value="C:spliceosomal complex"/>
    <property type="evidence" value="ECO:0007669"/>
    <property type="project" value="UniProtKB-KW"/>
</dbReference>
<comment type="function">
    <text evidence="10">Protein associated with the U5 snRNP, during its maturation and its post-splicing recycling and which is required for spliceosomal tri-snRNP complex assembly in the nucleus. Has a molecular sequestering activity and transiently hinders SNRNP200 binding sites for constitutive splicing factors that intervene later during the assembly of the spliceosome and splicing. Together with its molecular sequestering activity, may also function as a molecular adapter and placeholder, coordinating the assembly of the U5 snRNP and its association with the U4/U6 di-snRNP.</text>
</comment>
<dbReference type="InterPro" id="IPR029338">
    <property type="entry name" value="TSSC4"/>
</dbReference>
<feature type="region of interest" description="Disordered" evidence="11">
    <location>
        <begin position="408"/>
        <end position="427"/>
    </location>
</feature>
<protein>
    <recommendedName>
        <fullName evidence="9">U5 small nuclear ribonucleoprotein TSSC4</fullName>
    </recommendedName>
</protein>
<evidence type="ECO:0000256" key="9">
    <source>
        <dbReference type="ARBA" id="ARBA00035304"/>
    </source>
</evidence>
<evidence type="ECO:0000256" key="3">
    <source>
        <dbReference type="ARBA" id="ARBA00010362"/>
    </source>
</evidence>
<organism evidence="12 14">
    <name type="scientific">Iris pallida</name>
    <name type="common">Sweet iris</name>
    <dbReference type="NCBI Taxonomy" id="29817"/>
    <lineage>
        <taxon>Eukaryota</taxon>
        <taxon>Viridiplantae</taxon>
        <taxon>Streptophyta</taxon>
        <taxon>Embryophyta</taxon>
        <taxon>Tracheophyta</taxon>
        <taxon>Spermatophyta</taxon>
        <taxon>Magnoliopsida</taxon>
        <taxon>Liliopsida</taxon>
        <taxon>Asparagales</taxon>
        <taxon>Iridaceae</taxon>
        <taxon>Iridoideae</taxon>
        <taxon>Irideae</taxon>
        <taxon>Iris</taxon>
    </lineage>
</organism>
<dbReference type="EMBL" id="JANAVB010011399">
    <property type="protein sequence ID" value="KAJ6837236.1"/>
    <property type="molecule type" value="Genomic_DNA"/>
</dbReference>
<evidence type="ECO:0000256" key="4">
    <source>
        <dbReference type="ARBA" id="ARBA00022490"/>
    </source>
</evidence>
<feature type="compositionally biased region" description="Basic and acidic residues" evidence="11">
    <location>
        <begin position="38"/>
        <end position="53"/>
    </location>
</feature>
<comment type="similarity">
    <text evidence="3">Belongs to the TSSC4 family.</text>
</comment>
<keyword evidence="6" id="KW-0747">Spliceosome</keyword>
<feature type="region of interest" description="Disordered" evidence="11">
    <location>
        <begin position="275"/>
        <end position="298"/>
    </location>
</feature>
<keyword evidence="5" id="KW-0507">mRNA processing</keyword>
<proteinExistence type="inferred from homology"/>
<evidence type="ECO:0000256" key="5">
    <source>
        <dbReference type="ARBA" id="ARBA00022664"/>
    </source>
</evidence>
<feature type="region of interest" description="Disordered" evidence="11">
    <location>
        <begin position="355"/>
        <end position="379"/>
    </location>
</feature>
<evidence type="ECO:0000256" key="10">
    <source>
        <dbReference type="ARBA" id="ARBA00045970"/>
    </source>
</evidence>
<feature type="compositionally biased region" description="Basic and acidic residues" evidence="11">
    <location>
        <begin position="234"/>
        <end position="251"/>
    </location>
</feature>
<evidence type="ECO:0000313" key="12">
    <source>
        <dbReference type="EMBL" id="KAJ6798026.1"/>
    </source>
</evidence>
<name>A0AAX6E1Y2_IRIPA</name>
<keyword evidence="7" id="KW-0508">mRNA splicing</keyword>
<dbReference type="GO" id="GO:0006397">
    <property type="term" value="P:mRNA processing"/>
    <property type="evidence" value="ECO:0007669"/>
    <property type="project" value="UniProtKB-KW"/>
</dbReference>
<evidence type="ECO:0000313" key="14">
    <source>
        <dbReference type="Proteomes" id="UP001140949"/>
    </source>
</evidence>